<gene>
    <name evidence="1" type="ORF">B0T21DRAFT_181855</name>
</gene>
<keyword evidence="2" id="KW-1185">Reference proteome</keyword>
<evidence type="ECO:0000313" key="1">
    <source>
        <dbReference type="EMBL" id="KAK0736549.1"/>
    </source>
</evidence>
<evidence type="ECO:0000313" key="2">
    <source>
        <dbReference type="Proteomes" id="UP001172159"/>
    </source>
</evidence>
<dbReference type="EMBL" id="JAUKTV010000006">
    <property type="protein sequence ID" value="KAK0736549.1"/>
    <property type="molecule type" value="Genomic_DNA"/>
</dbReference>
<sequence>MCHLCHQNKVSPVQQRNTQLACPFWKFDPAAHQDCRDKKLRNVSDIRTHLKRVHLQPDFCVVCKAVLGPHRNSHSQAYHTNCAEGCSFKRVSSKGGLTRRYRSHACTI</sequence>
<dbReference type="AlphaFoldDB" id="A0AA40ECP5"/>
<protein>
    <submittedName>
        <fullName evidence="1">Uncharacterized protein</fullName>
    </submittedName>
</protein>
<reference evidence="1" key="1">
    <citation type="submission" date="2023-06" db="EMBL/GenBank/DDBJ databases">
        <title>Genome-scale phylogeny and comparative genomics of the fungal order Sordariales.</title>
        <authorList>
            <consortium name="Lawrence Berkeley National Laboratory"/>
            <person name="Hensen N."/>
            <person name="Bonometti L."/>
            <person name="Westerberg I."/>
            <person name="Brannstrom I.O."/>
            <person name="Guillou S."/>
            <person name="Cros-Aarteil S."/>
            <person name="Calhoun S."/>
            <person name="Haridas S."/>
            <person name="Kuo A."/>
            <person name="Mondo S."/>
            <person name="Pangilinan J."/>
            <person name="Riley R."/>
            <person name="Labutti K."/>
            <person name="Andreopoulos B."/>
            <person name="Lipzen A."/>
            <person name="Chen C."/>
            <person name="Yanf M."/>
            <person name="Daum C."/>
            <person name="Ng V."/>
            <person name="Clum A."/>
            <person name="Steindorff A."/>
            <person name="Ohm R."/>
            <person name="Martin F."/>
            <person name="Silar P."/>
            <person name="Natvig D."/>
            <person name="Lalanne C."/>
            <person name="Gautier V."/>
            <person name="Ament-Velasquez S.L."/>
            <person name="Kruys A."/>
            <person name="Hutchinson M.I."/>
            <person name="Powell A.J."/>
            <person name="Barry K."/>
            <person name="Miller A.N."/>
            <person name="Grigoriev I.V."/>
            <person name="Debuchy R."/>
            <person name="Gladieux P."/>
            <person name="Thoren M.H."/>
            <person name="Johannesson H."/>
        </authorList>
    </citation>
    <scope>NUCLEOTIDE SEQUENCE</scope>
    <source>
        <strain evidence="1">CBS 540.89</strain>
    </source>
</reference>
<accession>A0AA40ECP5</accession>
<name>A0AA40ECP5_9PEZI</name>
<organism evidence="1 2">
    <name type="scientific">Apiosordaria backusii</name>
    <dbReference type="NCBI Taxonomy" id="314023"/>
    <lineage>
        <taxon>Eukaryota</taxon>
        <taxon>Fungi</taxon>
        <taxon>Dikarya</taxon>
        <taxon>Ascomycota</taxon>
        <taxon>Pezizomycotina</taxon>
        <taxon>Sordariomycetes</taxon>
        <taxon>Sordariomycetidae</taxon>
        <taxon>Sordariales</taxon>
        <taxon>Lasiosphaeriaceae</taxon>
        <taxon>Apiosordaria</taxon>
    </lineage>
</organism>
<comment type="caution">
    <text evidence="1">The sequence shown here is derived from an EMBL/GenBank/DDBJ whole genome shotgun (WGS) entry which is preliminary data.</text>
</comment>
<dbReference type="Proteomes" id="UP001172159">
    <property type="component" value="Unassembled WGS sequence"/>
</dbReference>
<proteinExistence type="predicted"/>